<feature type="region of interest" description="Disordered" evidence="1">
    <location>
        <begin position="276"/>
        <end position="628"/>
    </location>
</feature>
<dbReference type="EMBL" id="JAYWLU010000012">
    <property type="protein sequence ID" value="MEX3595362.1"/>
    <property type="molecule type" value="Genomic_DNA"/>
</dbReference>
<feature type="domain" description="M23ase beta-sheet core" evidence="3">
    <location>
        <begin position="167"/>
        <end position="261"/>
    </location>
</feature>
<dbReference type="InterPro" id="IPR016047">
    <property type="entry name" value="M23ase_b-sheet_dom"/>
</dbReference>
<dbReference type="InterPro" id="IPR050570">
    <property type="entry name" value="Cell_wall_metabolism_enzyme"/>
</dbReference>
<feature type="compositionally biased region" description="Polar residues" evidence="1">
    <location>
        <begin position="285"/>
        <end position="301"/>
    </location>
</feature>
<dbReference type="PANTHER" id="PTHR21666">
    <property type="entry name" value="PEPTIDASE-RELATED"/>
    <property type="match status" value="1"/>
</dbReference>
<dbReference type="CDD" id="cd12797">
    <property type="entry name" value="M23_peptidase"/>
    <property type="match status" value="1"/>
</dbReference>
<keyword evidence="2" id="KW-0732">Signal</keyword>
<comment type="caution">
    <text evidence="4">The sequence shown here is derived from an EMBL/GenBank/DDBJ whole genome shotgun (WGS) entry which is preliminary data.</text>
</comment>
<feature type="compositionally biased region" description="Low complexity" evidence="1">
    <location>
        <begin position="39"/>
        <end position="58"/>
    </location>
</feature>
<evidence type="ECO:0000256" key="2">
    <source>
        <dbReference type="SAM" id="SignalP"/>
    </source>
</evidence>
<feature type="compositionally biased region" description="Low complexity" evidence="1">
    <location>
        <begin position="402"/>
        <end position="416"/>
    </location>
</feature>
<dbReference type="RefSeq" id="WP_368629712.1">
    <property type="nucleotide sequence ID" value="NZ_JAYWLU010000012.1"/>
</dbReference>
<accession>A0ABV3V6F0</accession>
<evidence type="ECO:0000256" key="1">
    <source>
        <dbReference type="SAM" id="MobiDB-lite"/>
    </source>
</evidence>
<feature type="compositionally biased region" description="Polar residues" evidence="1">
    <location>
        <begin position="392"/>
        <end position="401"/>
    </location>
</feature>
<feature type="signal peptide" evidence="2">
    <location>
        <begin position="1"/>
        <end position="28"/>
    </location>
</feature>
<proteinExistence type="predicted"/>
<dbReference type="InterPro" id="IPR011055">
    <property type="entry name" value="Dup_hybrid_motif"/>
</dbReference>
<feature type="chain" id="PRO_5047104969" evidence="2">
    <location>
        <begin position="29"/>
        <end position="740"/>
    </location>
</feature>
<dbReference type="PANTHER" id="PTHR21666:SF270">
    <property type="entry name" value="MUREIN HYDROLASE ACTIVATOR ENVC"/>
    <property type="match status" value="1"/>
</dbReference>
<feature type="compositionally biased region" description="Polar residues" evidence="1">
    <location>
        <begin position="476"/>
        <end position="487"/>
    </location>
</feature>
<evidence type="ECO:0000313" key="4">
    <source>
        <dbReference type="EMBL" id="MEX3595362.1"/>
    </source>
</evidence>
<dbReference type="SUPFAM" id="SSF51261">
    <property type="entry name" value="Duplicated hybrid motif"/>
    <property type="match status" value="1"/>
</dbReference>
<dbReference type="Pfam" id="PF01551">
    <property type="entry name" value="Peptidase_M23"/>
    <property type="match status" value="1"/>
</dbReference>
<feature type="compositionally biased region" description="Polar residues" evidence="1">
    <location>
        <begin position="370"/>
        <end position="386"/>
    </location>
</feature>
<gene>
    <name evidence="4" type="ORF">VVR66_11615</name>
</gene>
<sequence length="740" mass="76783">MARSRARHTAAKHPSMALTAFASFSALVAVSVALSNGSAPAPWESAYANESSGESSENAQDRGTFGQPQADEQGESRPSLFAAVPDDALISDVQDTPQDYVASQVHNVSDRGTGSAPSSVAPAKRAPATFEGELPFNTIIAPAQPPTVLDGGQFGWRVAPDTKEREFHNGTDISTSEGTPVVAALEGTVTAVFWDEWGGNRVEVSHADGVKTTYNHLKDVMVQVGDPLKASEQLGTIGQTGLRVTGPHLHFETWVEGKAVDAQSFDWETGEGIIPASRPKYSLEDQAQTDQATTDNGSVPGTDNGPMSDVPEDEQERIIALSRETAPAEDVPAESSVSDSGDGDGAGAGSGDGAGAEPGPVAERRAAEAQPSQSREPGDSATQSHSARPDQSGGSQSPSTESRSAQPSPSRSSSSSNDDAEGRVNAGSPSGATSDATKSRPSGGPSQGSGSGASSNTAEKDNGKKPDATKKPKPSQPATTSEPSEPASTGDPVKPAPANTGKPKPQPTPTETGKPKPQPVPTETGKPKPQPVPTETGKPKPQPTPTDTGKPKPQPTPTDTKKPAPVEPTKPAEPTQPADPPKAPKPETTKPAVPGAPVEPGTPPEDPKGDTPSNDKPAKPTVNPYEADITTLTTLEQLQQRTQVFVNQQLRLTPEQQFGTGSQLNAQLPLLSQQLVTVKVDQQDPKFTAQLTATQEAVEKAAAAPKDKKLTDAATVELTKLQTMLAKVPTYVDPASSPAR</sequence>
<evidence type="ECO:0000313" key="5">
    <source>
        <dbReference type="Proteomes" id="UP001558481"/>
    </source>
</evidence>
<dbReference type="Gene3D" id="2.70.70.10">
    <property type="entry name" value="Glucose Permease (Domain IIA)"/>
    <property type="match status" value="1"/>
</dbReference>
<dbReference type="Proteomes" id="UP001558481">
    <property type="component" value="Unassembled WGS sequence"/>
</dbReference>
<evidence type="ECO:0000259" key="3">
    <source>
        <dbReference type="Pfam" id="PF01551"/>
    </source>
</evidence>
<feature type="region of interest" description="Disordered" evidence="1">
    <location>
        <begin position="39"/>
        <end position="77"/>
    </location>
</feature>
<name>A0ABV3V6F0_9MICC</name>
<feature type="compositionally biased region" description="Polar residues" evidence="1">
    <location>
        <begin position="427"/>
        <end position="436"/>
    </location>
</feature>
<feature type="compositionally biased region" description="Gly residues" evidence="1">
    <location>
        <begin position="343"/>
        <end position="356"/>
    </location>
</feature>
<protein>
    <submittedName>
        <fullName evidence="4">Peptidoglycan DD-metalloendopeptidase family protein</fullName>
    </submittedName>
</protein>
<reference evidence="4 5" key="1">
    <citation type="journal article" date="2024" name="Fungal Genet. Biol.">
        <title>The porcine skin microbiome exhibits broad fungal antagonism.</title>
        <authorList>
            <person name="De La Cruz K.F."/>
            <person name="Townsend E.C."/>
            <person name="Alex Cheong J.Z."/>
            <person name="Salamzade R."/>
            <person name="Liu A."/>
            <person name="Sandstrom S."/>
            <person name="Davila E."/>
            <person name="Huang L."/>
            <person name="Xu K.H."/>
            <person name="Wu S.Y."/>
            <person name="Meudt J.J."/>
            <person name="Shanmuganayagam D."/>
            <person name="Gibson A.L.F."/>
            <person name="Kalan L.R."/>
        </authorList>
    </citation>
    <scope>NUCLEOTIDE SEQUENCE [LARGE SCALE GENOMIC DNA]</scope>
    <source>
        <strain evidence="4 5">LK2625</strain>
    </source>
</reference>
<keyword evidence="5" id="KW-1185">Reference proteome</keyword>
<organism evidence="4 5">
    <name type="scientific">Kocuria carniphila</name>
    <dbReference type="NCBI Taxonomy" id="262208"/>
    <lineage>
        <taxon>Bacteria</taxon>
        <taxon>Bacillati</taxon>
        <taxon>Actinomycetota</taxon>
        <taxon>Actinomycetes</taxon>
        <taxon>Micrococcales</taxon>
        <taxon>Micrococcaceae</taxon>
        <taxon>Kocuria</taxon>
    </lineage>
</organism>
<feature type="compositionally biased region" description="Basic and acidic residues" evidence="1">
    <location>
        <begin position="458"/>
        <end position="470"/>
    </location>
</feature>